<dbReference type="EMBL" id="JAQOWY010000113">
    <property type="protein sequence ID" value="KAK1850709.1"/>
    <property type="molecule type" value="Genomic_DNA"/>
</dbReference>
<protein>
    <submittedName>
        <fullName evidence="2">Uncharacterized protein</fullName>
    </submittedName>
</protein>
<feature type="region of interest" description="Disordered" evidence="1">
    <location>
        <begin position="25"/>
        <end position="47"/>
    </location>
</feature>
<evidence type="ECO:0000313" key="3">
    <source>
        <dbReference type="Proteomes" id="UP001243330"/>
    </source>
</evidence>
<sequence length="216" mass="23855">MVPPSGSRCYCCWAGCPSRNISRTAGASKQPLTPEPSTPLIPNISEPAERLPRNAVQSFTLLVRSLAHGRRRESIAAPIAHRQARCRQEGAYLTAAAGFGTASPSPATMLHLSPNSPLTLVHGIGWRAFPSSQFYFHSKEASLRTLLDVRLRRDLTWCLERSHHHHYYLTDTPSSVNTSTADRGMQPSQRQPTCEYLDISVKFFSDIGQDVHTTSG</sequence>
<organism evidence="2 3">
    <name type="scientific">Colletotrichum chrysophilum</name>
    <dbReference type="NCBI Taxonomy" id="1836956"/>
    <lineage>
        <taxon>Eukaryota</taxon>
        <taxon>Fungi</taxon>
        <taxon>Dikarya</taxon>
        <taxon>Ascomycota</taxon>
        <taxon>Pezizomycotina</taxon>
        <taxon>Sordariomycetes</taxon>
        <taxon>Hypocreomycetidae</taxon>
        <taxon>Glomerellales</taxon>
        <taxon>Glomerellaceae</taxon>
        <taxon>Colletotrichum</taxon>
        <taxon>Colletotrichum gloeosporioides species complex</taxon>
    </lineage>
</organism>
<dbReference type="Proteomes" id="UP001243330">
    <property type="component" value="Unassembled WGS sequence"/>
</dbReference>
<keyword evidence="3" id="KW-1185">Reference proteome</keyword>
<dbReference type="AlphaFoldDB" id="A0AAD9EGK9"/>
<name>A0AAD9EGK9_9PEZI</name>
<evidence type="ECO:0000313" key="2">
    <source>
        <dbReference type="EMBL" id="KAK1850709.1"/>
    </source>
</evidence>
<proteinExistence type="predicted"/>
<comment type="caution">
    <text evidence="2">The sequence shown here is derived from an EMBL/GenBank/DDBJ whole genome shotgun (WGS) entry which is preliminary data.</text>
</comment>
<gene>
    <name evidence="2" type="ORF">CCHR01_06694</name>
</gene>
<reference evidence="2" key="1">
    <citation type="submission" date="2023-01" db="EMBL/GenBank/DDBJ databases">
        <title>Colletotrichum chrysophilum M932 genome sequence.</title>
        <authorList>
            <person name="Baroncelli R."/>
        </authorList>
    </citation>
    <scope>NUCLEOTIDE SEQUENCE</scope>
    <source>
        <strain evidence="2">M932</strain>
    </source>
</reference>
<accession>A0AAD9EGK9</accession>
<evidence type="ECO:0000256" key="1">
    <source>
        <dbReference type="SAM" id="MobiDB-lite"/>
    </source>
</evidence>